<keyword evidence="7" id="KW-1185">Reference proteome</keyword>
<dbReference type="InterPro" id="IPR013324">
    <property type="entry name" value="RNA_pol_sigma_r3/r4-like"/>
</dbReference>
<dbReference type="InterPro" id="IPR007627">
    <property type="entry name" value="RNA_pol_sigma70_r2"/>
</dbReference>
<keyword evidence="2" id="KW-0805">Transcription regulation</keyword>
<dbReference type="NCBIfam" id="TIGR02989">
    <property type="entry name" value="Sig-70_gvs1"/>
    <property type="match status" value="1"/>
</dbReference>
<evidence type="ECO:0000259" key="5">
    <source>
        <dbReference type="Pfam" id="PF04542"/>
    </source>
</evidence>
<dbReference type="KEGG" id="tim:GMBLW1_43060"/>
<dbReference type="SUPFAM" id="SSF88659">
    <property type="entry name" value="Sigma3 and sigma4 domains of RNA polymerase sigma factors"/>
    <property type="match status" value="1"/>
</dbReference>
<dbReference type="NCBIfam" id="TIGR02937">
    <property type="entry name" value="sigma70-ECF"/>
    <property type="match status" value="1"/>
</dbReference>
<dbReference type="InParanoid" id="A0A6C2YU59"/>
<dbReference type="InterPro" id="IPR036388">
    <property type="entry name" value="WH-like_DNA-bd_sf"/>
</dbReference>
<evidence type="ECO:0000256" key="1">
    <source>
        <dbReference type="ARBA" id="ARBA00010641"/>
    </source>
</evidence>
<dbReference type="Proteomes" id="UP000464378">
    <property type="component" value="Chromosome"/>
</dbReference>
<name>A0A6C2YU59_9BACT</name>
<dbReference type="SUPFAM" id="SSF88946">
    <property type="entry name" value="Sigma2 domain of RNA polymerase sigma factors"/>
    <property type="match status" value="1"/>
</dbReference>
<dbReference type="Gene3D" id="1.10.10.10">
    <property type="entry name" value="Winged helix-like DNA-binding domain superfamily/Winged helix DNA-binding domain"/>
    <property type="match status" value="1"/>
</dbReference>
<dbReference type="InterPro" id="IPR013325">
    <property type="entry name" value="RNA_pol_sigma_r2"/>
</dbReference>
<evidence type="ECO:0000313" key="7">
    <source>
        <dbReference type="Proteomes" id="UP000464378"/>
    </source>
</evidence>
<dbReference type="EMBL" id="LR586016">
    <property type="protein sequence ID" value="VIP04887.1"/>
    <property type="molecule type" value="Genomic_DNA"/>
</dbReference>
<organism evidence="6">
    <name type="scientific">Tuwongella immobilis</name>
    <dbReference type="NCBI Taxonomy" id="692036"/>
    <lineage>
        <taxon>Bacteria</taxon>
        <taxon>Pseudomonadati</taxon>
        <taxon>Planctomycetota</taxon>
        <taxon>Planctomycetia</taxon>
        <taxon>Gemmatales</taxon>
        <taxon>Gemmataceae</taxon>
        <taxon>Tuwongella</taxon>
    </lineage>
</organism>
<evidence type="ECO:0000256" key="4">
    <source>
        <dbReference type="ARBA" id="ARBA00023163"/>
    </source>
</evidence>
<dbReference type="InterPro" id="IPR039425">
    <property type="entry name" value="RNA_pol_sigma-70-like"/>
</dbReference>
<dbReference type="EMBL" id="LR593887">
    <property type="protein sequence ID" value="VTS07133.1"/>
    <property type="molecule type" value="Genomic_DNA"/>
</dbReference>
<evidence type="ECO:0000256" key="2">
    <source>
        <dbReference type="ARBA" id="ARBA00023015"/>
    </source>
</evidence>
<dbReference type="Gene3D" id="1.10.1740.10">
    <property type="match status" value="1"/>
</dbReference>
<accession>A0A6C2YU59</accession>
<keyword evidence="3" id="KW-0731">Sigma factor</keyword>
<dbReference type="InterPro" id="IPR014284">
    <property type="entry name" value="RNA_pol_sigma-70_dom"/>
</dbReference>
<dbReference type="PANTHER" id="PTHR43133">
    <property type="entry name" value="RNA POLYMERASE ECF-TYPE SIGMA FACTO"/>
    <property type="match status" value="1"/>
</dbReference>
<dbReference type="PANTHER" id="PTHR43133:SF51">
    <property type="entry name" value="RNA POLYMERASE SIGMA FACTOR"/>
    <property type="match status" value="1"/>
</dbReference>
<proteinExistence type="inferred from homology"/>
<dbReference type="GO" id="GO:0006352">
    <property type="term" value="P:DNA-templated transcription initiation"/>
    <property type="evidence" value="ECO:0007669"/>
    <property type="project" value="InterPro"/>
</dbReference>
<dbReference type="Pfam" id="PF04542">
    <property type="entry name" value="Sigma70_r2"/>
    <property type="match status" value="1"/>
</dbReference>
<keyword evidence="4" id="KW-0804">Transcription</keyword>
<sequence>MTDTPRDPGDASFRRSLEFATLIQAHSDWLRGYLVALVRDVHHAEDLFQQTSFILWNKFDQYDPQRSFFAWACGVARGEALNFLRTQSRQRLVFSDEVANQLAEAFEASSHNEFEQRRAALELCLTRLPDDERSLVRECYADSEGVHRVAQRDDRSTQSVYNSLRRIRRKLLDCIQRRLNHWTAADKGDS</sequence>
<evidence type="ECO:0000256" key="3">
    <source>
        <dbReference type="ARBA" id="ARBA00023082"/>
    </source>
</evidence>
<evidence type="ECO:0000313" key="6">
    <source>
        <dbReference type="EMBL" id="VIP04887.1"/>
    </source>
</evidence>
<feature type="domain" description="RNA polymerase sigma-70 region 2" evidence="5">
    <location>
        <begin position="22"/>
        <end position="89"/>
    </location>
</feature>
<comment type="similarity">
    <text evidence="1">Belongs to the sigma-70 factor family. ECF subfamily.</text>
</comment>
<gene>
    <name evidence="6" type="ORF">GMBLW1_43060</name>
</gene>
<protein>
    <recommendedName>
        <fullName evidence="5">RNA polymerase sigma-70 region 2 domain-containing protein</fullName>
    </recommendedName>
</protein>
<dbReference type="InterPro" id="IPR014331">
    <property type="entry name" value="RNA_pol_sigma70_ECF_RHOBA"/>
</dbReference>
<dbReference type="GO" id="GO:0016987">
    <property type="term" value="F:sigma factor activity"/>
    <property type="evidence" value="ECO:0007669"/>
    <property type="project" value="UniProtKB-KW"/>
</dbReference>
<reference evidence="6" key="1">
    <citation type="submission" date="2019-04" db="EMBL/GenBank/DDBJ databases">
        <authorList>
            <consortium name="Science for Life Laboratories"/>
        </authorList>
    </citation>
    <scope>NUCLEOTIDE SEQUENCE</scope>
    <source>
        <strain evidence="6">MBLW1</strain>
    </source>
</reference>
<dbReference type="AlphaFoldDB" id="A0A6C2YU59"/>